<organism evidence="2 3">
    <name type="scientific">Anaerosalibacter bizertensis</name>
    <dbReference type="NCBI Taxonomy" id="932217"/>
    <lineage>
        <taxon>Bacteria</taxon>
        <taxon>Bacillati</taxon>
        <taxon>Bacillota</taxon>
        <taxon>Tissierellia</taxon>
        <taxon>Tissierellales</taxon>
        <taxon>Sporanaerobacteraceae</taxon>
        <taxon>Anaerosalibacter</taxon>
    </lineage>
</organism>
<dbReference type="SUPFAM" id="SSF53681">
    <property type="entry name" value="Aspartate/glutamate racemase"/>
    <property type="match status" value="1"/>
</dbReference>
<dbReference type="EMBL" id="JAKNID010000039">
    <property type="protein sequence ID" value="MCG4565604.1"/>
    <property type="molecule type" value="Genomic_DNA"/>
</dbReference>
<gene>
    <name evidence="2" type="ORF">L0P62_09090</name>
</gene>
<protein>
    <submittedName>
        <fullName evidence="2">Aspartate/glutamate racemase family protein</fullName>
    </submittedName>
</protein>
<dbReference type="Proteomes" id="UP001108123">
    <property type="component" value="Unassembled WGS sequence"/>
</dbReference>
<comment type="similarity">
    <text evidence="1">Belongs to the HyuE racemase family.</text>
</comment>
<dbReference type="InterPro" id="IPR052186">
    <property type="entry name" value="Hydantoin_racemase-like"/>
</dbReference>
<proteinExistence type="inferred from homology"/>
<reference evidence="2" key="1">
    <citation type="submission" date="2022-01" db="EMBL/GenBank/DDBJ databases">
        <title>Collection of gut derived symbiotic bacterial strains cultured from healthy donors.</title>
        <authorList>
            <person name="Lin H."/>
            <person name="Kohout C."/>
            <person name="Waligurski E."/>
            <person name="Pamer E.G."/>
        </authorList>
    </citation>
    <scope>NUCLEOTIDE SEQUENCE</scope>
    <source>
        <strain evidence="2">MSK.14.39</strain>
    </source>
</reference>
<dbReference type="RefSeq" id="WP_226808532.1">
    <property type="nucleotide sequence ID" value="NZ_JAJBNW010000074.1"/>
</dbReference>
<dbReference type="InterPro" id="IPR001920">
    <property type="entry name" value="Asp/Glu_race"/>
</dbReference>
<dbReference type="AlphaFoldDB" id="A0A9Q4ADW0"/>
<accession>A0A9Q4ADW0</accession>
<evidence type="ECO:0000256" key="1">
    <source>
        <dbReference type="ARBA" id="ARBA00038414"/>
    </source>
</evidence>
<keyword evidence="3" id="KW-1185">Reference proteome</keyword>
<dbReference type="PANTHER" id="PTHR28047">
    <property type="entry name" value="PROTEIN DCG1"/>
    <property type="match status" value="1"/>
</dbReference>
<comment type="caution">
    <text evidence="2">The sequence shown here is derived from an EMBL/GenBank/DDBJ whole genome shotgun (WGS) entry which is preliminary data.</text>
</comment>
<dbReference type="InterPro" id="IPR053714">
    <property type="entry name" value="Iso_Racemase_Enz_sf"/>
</dbReference>
<sequence length="218" mass="24024">MKNILIVNPIATDEWNEYDKEYFMKNASEMTNVYVTNIDKGPKTIESVEDEVEAVPGILKVIKENKNNYDGFLINCFLGPGVEEARKFVSVPVIGPGITSFYIASLLCDNFGIISPGKEVIEIVNKMVHSVKLENKFAGVVELNLGVDDLLVDTEITKARIISAVSRLIDNLKAEAIIFGCTGLVSFAEEIKSEIDVPLIEPAAVSLKVLEMLTNLRT</sequence>
<dbReference type="PANTHER" id="PTHR28047:SF5">
    <property type="entry name" value="PROTEIN DCG1"/>
    <property type="match status" value="1"/>
</dbReference>
<dbReference type="Gene3D" id="3.40.50.12500">
    <property type="match status" value="1"/>
</dbReference>
<evidence type="ECO:0000313" key="2">
    <source>
        <dbReference type="EMBL" id="MCG4565604.1"/>
    </source>
</evidence>
<name>A0A9Q4ADW0_9FIRM</name>
<dbReference type="InterPro" id="IPR015942">
    <property type="entry name" value="Asp/Glu/hydantoin_racemase"/>
</dbReference>
<dbReference type="Pfam" id="PF01177">
    <property type="entry name" value="Asp_Glu_race"/>
    <property type="match status" value="1"/>
</dbReference>
<dbReference type="GO" id="GO:0047661">
    <property type="term" value="F:amino-acid racemase activity"/>
    <property type="evidence" value="ECO:0007669"/>
    <property type="project" value="InterPro"/>
</dbReference>
<evidence type="ECO:0000313" key="3">
    <source>
        <dbReference type="Proteomes" id="UP001108123"/>
    </source>
</evidence>